<evidence type="ECO:0000256" key="1">
    <source>
        <dbReference type="SAM" id="MobiDB-lite"/>
    </source>
</evidence>
<gene>
    <name evidence="2" type="ORF">EGH21_18070</name>
</gene>
<dbReference type="Proteomes" id="UP001430377">
    <property type="component" value="Unassembled WGS sequence"/>
</dbReference>
<dbReference type="EMBL" id="RKLR01000009">
    <property type="protein sequence ID" value="MBX0324937.1"/>
    <property type="molecule type" value="Genomic_DNA"/>
</dbReference>
<dbReference type="AlphaFoldDB" id="A0AAW4PXH0"/>
<protein>
    <submittedName>
        <fullName evidence="2">Uncharacterized protein</fullName>
    </submittedName>
</protein>
<evidence type="ECO:0000313" key="3">
    <source>
        <dbReference type="Proteomes" id="UP001430377"/>
    </source>
</evidence>
<feature type="region of interest" description="Disordered" evidence="1">
    <location>
        <begin position="39"/>
        <end position="59"/>
    </location>
</feature>
<name>A0AAW4PXH0_9EURY</name>
<reference evidence="2 3" key="1">
    <citation type="submission" date="2021-06" db="EMBL/GenBank/DDBJ databases">
        <title>Halomicroarcula sp. a new haloarchaeum isolated from saline soil.</title>
        <authorList>
            <person name="Duran-Viseras A."/>
            <person name="Sanchez-Porro C."/>
            <person name="Ventosa A."/>
        </authorList>
    </citation>
    <scope>NUCLEOTIDE SEQUENCE [LARGE SCALE GENOMIC DNA]</scope>
    <source>
        <strain evidence="2 3">F13</strain>
    </source>
</reference>
<dbReference type="RefSeq" id="WP_220619824.1">
    <property type="nucleotide sequence ID" value="NZ_RKLR01000009.1"/>
</dbReference>
<organism evidence="2 3">
    <name type="scientific">Haloarcula rubra</name>
    <dbReference type="NCBI Taxonomy" id="2487747"/>
    <lineage>
        <taxon>Archaea</taxon>
        <taxon>Methanobacteriati</taxon>
        <taxon>Methanobacteriota</taxon>
        <taxon>Stenosarchaea group</taxon>
        <taxon>Halobacteria</taxon>
        <taxon>Halobacteriales</taxon>
        <taxon>Haloarculaceae</taxon>
        <taxon>Haloarcula</taxon>
    </lineage>
</organism>
<accession>A0AAW4PXH0</accession>
<comment type="caution">
    <text evidence="2">The sequence shown here is derived from an EMBL/GenBank/DDBJ whole genome shotgun (WGS) entry which is preliminary data.</text>
</comment>
<proteinExistence type="predicted"/>
<dbReference type="Pfam" id="PF14462">
    <property type="entry name" value="Prok-E2_E"/>
    <property type="match status" value="1"/>
</dbReference>
<evidence type="ECO:0000313" key="2">
    <source>
        <dbReference type="EMBL" id="MBX0324937.1"/>
    </source>
</evidence>
<dbReference type="InterPro" id="IPR025701">
    <property type="entry name" value="UBQ-conjugat_E2_E"/>
</dbReference>
<feature type="compositionally biased region" description="Acidic residues" evidence="1">
    <location>
        <begin position="41"/>
        <end position="54"/>
    </location>
</feature>
<sequence length="328" mass="37356">MQPTDLEEATQHAQDRYRGLNAQLESLDEETADDLRAALEAAEDAIDEGQDTDEDRSRYDALNRAADYIQSAQDDIDTLQDAAGFDVSYAEELEALEEAIEEVEDGLDEALEDVDEGDDDEDDEEIDGYEVTVSGETKVLDQQYIEPIELLRTFEYDPNQYVLYPPDEDDRVPKDSDINLAEENVFDAIPVDTAYGSTQLDDVLAADIEALRENHEVDVDTEAEAQFVHVTVRDYQIPSDAYNADTTDVMIRVHENYPQKAPDWVYVDEDLRLEGGGELRKSRDDQVRGWLALSWHINKLDGIEWEPYETDLEWYLETVANGRLRQGD</sequence>
<keyword evidence="3" id="KW-1185">Reference proteome</keyword>